<feature type="signal peptide" evidence="4">
    <location>
        <begin position="1"/>
        <end position="23"/>
    </location>
</feature>
<dbReference type="PANTHER" id="PTHR34142:SF1">
    <property type="entry name" value="GLYCOSIDE HYDROLASE FAMILY 5 DOMAIN-CONTAINING PROTEIN"/>
    <property type="match status" value="1"/>
</dbReference>
<dbReference type="PROSITE" id="PS00659">
    <property type="entry name" value="GLYCOSYL_HYDROL_F5"/>
    <property type="match status" value="1"/>
</dbReference>
<dbReference type="AlphaFoldDB" id="A0AA82WPD7"/>
<name>A0AA82WPD7_9GAMM</name>
<evidence type="ECO:0007829" key="7">
    <source>
        <dbReference type="PDB" id="8C10"/>
    </source>
</evidence>
<dbReference type="GO" id="GO:0046872">
    <property type="term" value="F:metal ion binding"/>
    <property type="evidence" value="ECO:0007669"/>
    <property type="project" value="UniProtKB-KW"/>
</dbReference>
<comment type="similarity">
    <text evidence="3">Belongs to the glycosyl hydrolase 5 (cellulase A) family.</text>
</comment>
<dbReference type="PDB" id="8C10">
    <property type="method" value="X-ray"/>
    <property type="resolution" value="1.00 A"/>
    <property type="chains" value="A=1-321"/>
</dbReference>
<evidence type="ECO:0000256" key="3">
    <source>
        <dbReference type="RuleBase" id="RU361153"/>
    </source>
</evidence>
<dbReference type="PANTHER" id="PTHR34142">
    <property type="entry name" value="ENDO-BETA-1,4-GLUCANASE A"/>
    <property type="match status" value="1"/>
</dbReference>
<dbReference type="InterPro" id="IPR017853">
    <property type="entry name" value="GH"/>
</dbReference>
<dbReference type="SMR" id="A0AA82WPD7"/>
<protein>
    <submittedName>
        <fullName evidence="6">GH5 Cellulase</fullName>
    </submittedName>
</protein>
<dbReference type="SUPFAM" id="SSF51445">
    <property type="entry name" value="(Trans)glycosidases"/>
    <property type="match status" value="1"/>
</dbReference>
<evidence type="ECO:0000256" key="4">
    <source>
        <dbReference type="SAM" id="SignalP"/>
    </source>
</evidence>
<evidence type="ECO:0000313" key="6">
    <source>
        <dbReference type="PDB" id="8C10"/>
    </source>
</evidence>
<keyword evidence="7" id="KW-0479">Metal-binding</keyword>
<evidence type="ECO:0000259" key="5">
    <source>
        <dbReference type="Pfam" id="PF00150"/>
    </source>
</evidence>
<accession>A0AA82WPD7</accession>
<dbReference type="InterPro" id="IPR018087">
    <property type="entry name" value="Glyco_hydro_5_CS"/>
</dbReference>
<feature type="binding site" evidence="7">
    <location>
        <position position="145"/>
    </location>
    <ligand>
        <name>Mg(2+)</name>
        <dbReference type="ChEBI" id="CHEBI:18420"/>
        <label>1</label>
    </ligand>
</feature>
<keyword evidence="7" id="KW-0002">3D-structure</keyword>
<feature type="binding site" evidence="7">
    <location>
        <position position="182"/>
    </location>
    <ligand>
        <name>Mg(2+)</name>
        <dbReference type="ChEBI" id="CHEBI:18420"/>
        <label>1</label>
    </ligand>
</feature>
<feature type="domain" description="Glycoside hydrolase family 5" evidence="5">
    <location>
        <begin position="51"/>
        <end position="284"/>
    </location>
</feature>
<feature type="binding site" evidence="7">
    <location>
        <position position="184"/>
    </location>
    <ligand>
        <name>Mg(2+)</name>
        <dbReference type="ChEBI" id="CHEBI:18420"/>
        <label>1</label>
    </ligand>
</feature>
<evidence type="ECO:0000256" key="2">
    <source>
        <dbReference type="ARBA" id="ARBA00023295"/>
    </source>
</evidence>
<dbReference type="GO" id="GO:0004553">
    <property type="term" value="F:hydrolase activity, hydrolyzing O-glycosyl compounds"/>
    <property type="evidence" value="ECO:0007669"/>
    <property type="project" value="InterPro"/>
</dbReference>
<keyword evidence="4" id="KW-0732">Signal</keyword>
<evidence type="ECO:0000256" key="1">
    <source>
        <dbReference type="ARBA" id="ARBA00022801"/>
    </source>
</evidence>
<reference evidence="7" key="1">
    <citation type="journal article" date="2023" name="Biotechnol. Biofuels Bioprod.">
        <title>Biochemical and structural characterisation of a family GH5 cellulase from endosymbiont of shipworm P. megotara.</title>
        <authorList>
            <person name="Junghare M."/>
            <person name="Manavalan T."/>
            <person name="Fredriksen L."/>
            <person name="Leiros I."/>
            <person name="Altermark B."/>
            <person name="Eijsink V.G.H."/>
            <person name="Vaaje-Kolstad G."/>
        </authorList>
    </citation>
    <scope>X-RAY CRYSTALLOGRAPHY (1.00 ANGSTROMS) IN COMPLEX WITH MG(2+)</scope>
</reference>
<proteinExistence type="evidence at protein level"/>
<dbReference type="Gene3D" id="3.20.20.80">
    <property type="entry name" value="Glycosidases"/>
    <property type="match status" value="1"/>
</dbReference>
<feature type="binding site" evidence="7">
    <location>
        <position position="221"/>
    </location>
    <ligand>
        <name>Mg(2+)</name>
        <dbReference type="ChEBI" id="CHEBI:18420"/>
        <label>2</label>
    </ligand>
</feature>
<organism evidence="6">
    <name type="scientific">Teredinibacter waterburyi</name>
    <dbReference type="NCBI Taxonomy" id="1500538"/>
    <lineage>
        <taxon>Bacteria</taxon>
        <taxon>Pseudomonadati</taxon>
        <taxon>Pseudomonadota</taxon>
        <taxon>Gammaproteobacteria</taxon>
        <taxon>Cellvibrionales</taxon>
        <taxon>Cellvibrionaceae</taxon>
        <taxon>Teredinibacter</taxon>
    </lineage>
</organism>
<dbReference type="InterPro" id="IPR001547">
    <property type="entry name" value="Glyco_hydro_5"/>
</dbReference>
<dbReference type="GO" id="GO:0000272">
    <property type="term" value="P:polysaccharide catabolic process"/>
    <property type="evidence" value="ECO:0007669"/>
    <property type="project" value="InterPro"/>
</dbReference>
<dbReference type="Pfam" id="PF00150">
    <property type="entry name" value="Cellulase"/>
    <property type="match status" value="1"/>
</dbReference>
<keyword evidence="2 3" id="KW-0326">Glycosidase</keyword>
<feature type="chain" id="PRO_5041738637" evidence="4">
    <location>
        <begin position="24"/>
        <end position="321"/>
    </location>
</feature>
<sequence length="321" mass="35250">MISNKVKSLFATAAAAVFATSVAVMDVPAVSVSGNQVLFGGQAKSLAGNSFFWSNTGWGQERFYTAETVRWLKSDFKASIVRASMGVDDEGGYLEDASNKTRIETVVDAAIAEDLYVIIDWHSHHAEDYRAESIAFFEEMARKYGNNNHVIYEIYNEPLQISWSNTIKPYAEAVIGAIRAIDPDNLIIVGTPSWSQDVDAASNDPITSYSNIAYTLHFYAGTHQQWLRDKATTAMNNGIALFATEWGTVDADGDGAVNRSETNAWMDFFKQNNISHANWVISDKAEGSSLVNPNAPVSGWSSSDLTESGNFVRDIVRNWGA</sequence>
<keyword evidence="1 3" id="KW-0378">Hydrolase</keyword>